<accession>A0A5M8Q0N9</accession>
<evidence type="ECO:0000313" key="2">
    <source>
        <dbReference type="Proteomes" id="UP000324767"/>
    </source>
</evidence>
<protein>
    <submittedName>
        <fullName evidence="1">Uncharacterized protein</fullName>
    </submittedName>
</protein>
<dbReference type="AlphaFoldDB" id="A0A5M8Q0N9"/>
<proteinExistence type="predicted"/>
<name>A0A5M8Q0N9_9LECA</name>
<dbReference type="Proteomes" id="UP000324767">
    <property type="component" value="Unassembled WGS sequence"/>
</dbReference>
<comment type="caution">
    <text evidence="1">The sequence shown here is derived from an EMBL/GenBank/DDBJ whole genome shotgun (WGS) entry which is preliminary data.</text>
</comment>
<dbReference type="OrthoDB" id="5484236at2759"/>
<dbReference type="EMBL" id="VXIT01000002">
    <property type="protein sequence ID" value="KAA6414544.1"/>
    <property type="molecule type" value="Genomic_DNA"/>
</dbReference>
<gene>
    <name evidence="1" type="ORF">FRX48_01293</name>
</gene>
<organism evidence="1 2">
    <name type="scientific">Lasallia pustulata</name>
    <dbReference type="NCBI Taxonomy" id="136370"/>
    <lineage>
        <taxon>Eukaryota</taxon>
        <taxon>Fungi</taxon>
        <taxon>Dikarya</taxon>
        <taxon>Ascomycota</taxon>
        <taxon>Pezizomycotina</taxon>
        <taxon>Lecanoromycetes</taxon>
        <taxon>OSLEUM clade</taxon>
        <taxon>Umbilicariomycetidae</taxon>
        <taxon>Umbilicariales</taxon>
        <taxon>Umbilicariaceae</taxon>
        <taxon>Lasallia</taxon>
    </lineage>
</organism>
<evidence type="ECO:0000313" key="1">
    <source>
        <dbReference type="EMBL" id="KAA6414544.1"/>
    </source>
</evidence>
<reference evidence="1 2" key="1">
    <citation type="submission" date="2019-09" db="EMBL/GenBank/DDBJ databases">
        <title>The hologenome of the rock-dwelling lichen Lasallia pustulata.</title>
        <authorList>
            <person name="Greshake Tzovaras B."/>
            <person name="Segers F."/>
            <person name="Bicker A."/>
            <person name="Dal Grande F."/>
            <person name="Otte J."/>
            <person name="Hankeln T."/>
            <person name="Schmitt I."/>
            <person name="Ebersberger I."/>
        </authorList>
    </citation>
    <scope>NUCLEOTIDE SEQUENCE [LARGE SCALE GENOMIC DNA]</scope>
    <source>
        <strain evidence="1">A1-1</strain>
    </source>
</reference>
<sequence length="244" mass="26537">MADDTSSAPSGALTVAIATIEANQRVVIVDVPLLWARIPVDDHPTGRHNPRPIELARAGRLGVGDLNITHPQEAQALFVQSYGWQNHPACTRCARRRSEDLLTWSFDTVSPGVVSDRAYTGTAFLGMVQLGVLSIQCIRRKLLLRLGSALLLLLAFAEAPRLLPPPTLTTRWCQLGPWWCGRVVQGAAQPLVVLSGGVVPPLVILLRVVGLRPLLVSPLRVVGTHSYELSCLFTSLQRVVGQRN</sequence>